<name>A0A6G8RRB9_9GAMM</name>
<dbReference type="InterPro" id="IPR021329">
    <property type="entry name" value="DUF2938"/>
</dbReference>
<evidence type="ECO:0000256" key="1">
    <source>
        <dbReference type="SAM" id="Phobius"/>
    </source>
</evidence>
<sequence length="160" mass="18737">MLLMIQIIFIGIFATLFMDVIAYIREKLFQIRSLNYAFLGRWILLWKDGTLTHENITLVPVVKFERVIGWFIHYLIGIFWVYVYLVLDHLLNFNSLFLSSISFSLLTTLISFLILQPALGFGFFALKTPNPLISIKNSLLAHLFFGIGLYLSYMWIRPMF</sequence>
<keyword evidence="1" id="KW-0472">Membrane</keyword>
<evidence type="ECO:0000313" key="3">
    <source>
        <dbReference type="Proteomes" id="UP000502297"/>
    </source>
</evidence>
<dbReference type="Proteomes" id="UP000502297">
    <property type="component" value="Chromosome"/>
</dbReference>
<evidence type="ECO:0000313" key="2">
    <source>
        <dbReference type="EMBL" id="QIO04466.1"/>
    </source>
</evidence>
<dbReference type="EMBL" id="CP049801">
    <property type="protein sequence ID" value="QIO04466.1"/>
    <property type="molecule type" value="Genomic_DNA"/>
</dbReference>
<dbReference type="KEGG" id="asha:G8E00_00080"/>
<dbReference type="Pfam" id="PF11158">
    <property type="entry name" value="DUF2938"/>
    <property type="match status" value="1"/>
</dbReference>
<organism evidence="2 3">
    <name type="scientific">Acinetobacter shaoyimingii</name>
    <dbReference type="NCBI Taxonomy" id="2715164"/>
    <lineage>
        <taxon>Bacteria</taxon>
        <taxon>Pseudomonadati</taxon>
        <taxon>Pseudomonadota</taxon>
        <taxon>Gammaproteobacteria</taxon>
        <taxon>Moraxellales</taxon>
        <taxon>Moraxellaceae</taxon>
        <taxon>Acinetobacter</taxon>
    </lineage>
</organism>
<feature type="transmembrane region" description="Helical" evidence="1">
    <location>
        <begin position="6"/>
        <end position="24"/>
    </location>
</feature>
<keyword evidence="3" id="KW-1185">Reference proteome</keyword>
<feature type="transmembrane region" description="Helical" evidence="1">
    <location>
        <begin position="138"/>
        <end position="156"/>
    </location>
</feature>
<feature type="transmembrane region" description="Helical" evidence="1">
    <location>
        <begin position="97"/>
        <end position="126"/>
    </location>
</feature>
<proteinExistence type="predicted"/>
<keyword evidence="1" id="KW-0812">Transmembrane</keyword>
<keyword evidence="1" id="KW-1133">Transmembrane helix</keyword>
<feature type="transmembrane region" description="Helical" evidence="1">
    <location>
        <begin position="67"/>
        <end position="85"/>
    </location>
</feature>
<dbReference type="RefSeq" id="WP_166221167.1">
    <property type="nucleotide sequence ID" value="NZ_CP049801.1"/>
</dbReference>
<accession>A0A6G8RRB9</accession>
<reference evidence="2 3" key="1">
    <citation type="submission" date="2020-03" db="EMBL/GenBank/DDBJ databases">
        <authorList>
            <person name="Zhu W."/>
        </authorList>
    </citation>
    <scope>NUCLEOTIDE SEQUENCE [LARGE SCALE GENOMIC DNA]</scope>
    <source>
        <strain evidence="2 3">323-1</strain>
    </source>
</reference>
<gene>
    <name evidence="2" type="ORF">G8E00_00080</name>
</gene>
<dbReference type="AlphaFoldDB" id="A0A6G8RRB9"/>
<protein>
    <submittedName>
        <fullName evidence="2">DUF2938 domain-containing protein</fullName>
    </submittedName>
</protein>